<protein>
    <submittedName>
        <fullName evidence="1">Uncharacterized protein</fullName>
    </submittedName>
</protein>
<dbReference type="RefSeq" id="WP_025414394.1">
    <property type="nucleotide sequence ID" value="NZ_CP007129.1"/>
</dbReference>
<dbReference type="HOGENOM" id="CLU_2879445_0_0_0"/>
<dbReference type="Proteomes" id="UP000019151">
    <property type="component" value="Plasmid 1"/>
</dbReference>
<evidence type="ECO:0000313" key="1">
    <source>
        <dbReference type="EMBL" id="AHG93084.1"/>
    </source>
</evidence>
<proteinExistence type="predicted"/>
<geneLocation type="plasmid" evidence="1 2">
    <name>1</name>
</geneLocation>
<evidence type="ECO:0000313" key="2">
    <source>
        <dbReference type="Proteomes" id="UP000019151"/>
    </source>
</evidence>
<dbReference type="KEGG" id="gba:J421_5549"/>
<organism evidence="1 2">
    <name type="scientific">Gemmatirosa kalamazoonensis</name>
    <dbReference type="NCBI Taxonomy" id="861299"/>
    <lineage>
        <taxon>Bacteria</taxon>
        <taxon>Pseudomonadati</taxon>
        <taxon>Gemmatimonadota</taxon>
        <taxon>Gemmatimonadia</taxon>
        <taxon>Gemmatimonadales</taxon>
        <taxon>Gemmatimonadaceae</taxon>
        <taxon>Gemmatirosa</taxon>
    </lineage>
</organism>
<keyword evidence="2" id="KW-1185">Reference proteome</keyword>
<gene>
    <name evidence="1" type="ORF">J421_5549</name>
</gene>
<name>W0RQ08_9BACT</name>
<dbReference type="AlphaFoldDB" id="W0RQ08"/>
<keyword evidence="1" id="KW-0614">Plasmid</keyword>
<sequence length="63" mass="6946">MSRHPIYFVLGLLLIAGAFAADLRGWTLAGATERRGGAPRSVRENPGAYRSVYRSSARFRHGK</sequence>
<accession>W0RQ08</accession>
<dbReference type="EMBL" id="CP007129">
    <property type="protein sequence ID" value="AHG93084.1"/>
    <property type="molecule type" value="Genomic_DNA"/>
</dbReference>
<dbReference type="OrthoDB" id="345656at2"/>
<reference evidence="1 2" key="1">
    <citation type="journal article" date="2014" name="Genome Announc.">
        <title>Genome Sequence and Methylome of Soil Bacterium Gemmatirosa kalamazoonensis KBS708T, a Member of the Rarely Cultivated Gemmatimonadetes Phylum.</title>
        <authorList>
            <person name="Debruyn J.M."/>
            <person name="Radosevich M."/>
            <person name="Wommack K.E."/>
            <person name="Polson S.W."/>
            <person name="Hauser L.J."/>
            <person name="Fawaz M.N."/>
            <person name="Korlach J."/>
            <person name="Tsai Y.C."/>
        </authorList>
    </citation>
    <scope>NUCLEOTIDE SEQUENCE [LARGE SCALE GENOMIC DNA]</scope>
    <source>
        <strain evidence="1 2">KBS708</strain>
        <plasmid evidence="2">Plasmid 1</plasmid>
    </source>
</reference>
<dbReference type="InParanoid" id="W0RQ08"/>